<dbReference type="AlphaFoldDB" id="X6N5S0"/>
<sequence length="164" mass="19320">GFLLRSDQFLFFSGPQYALWECGHTCTQSHRCLRQVSLFFDIHPICLVQVQSTCTLFYCFVTDPKDFNCFTKTRIPAQLAAQVFAFFVAQTITSLIKFNSSYYNKFIDEDILIILTLSLQNIAFKQYYFSHIKIKENKYYKLFGSKYLTITNYFKEKEKNGYIS</sequence>
<keyword evidence="2" id="KW-1185">Reference proteome</keyword>
<accession>X6N5S0</accession>
<organism evidence="1 2">
    <name type="scientific">Reticulomyxa filosa</name>
    <dbReference type="NCBI Taxonomy" id="46433"/>
    <lineage>
        <taxon>Eukaryota</taxon>
        <taxon>Sar</taxon>
        <taxon>Rhizaria</taxon>
        <taxon>Retaria</taxon>
        <taxon>Foraminifera</taxon>
        <taxon>Monothalamids</taxon>
        <taxon>Reticulomyxidae</taxon>
        <taxon>Reticulomyxa</taxon>
    </lineage>
</organism>
<reference evidence="1 2" key="1">
    <citation type="journal article" date="2013" name="Curr. Biol.">
        <title>The Genome of the Foraminiferan Reticulomyxa filosa.</title>
        <authorList>
            <person name="Glockner G."/>
            <person name="Hulsmann N."/>
            <person name="Schleicher M."/>
            <person name="Noegel A.A."/>
            <person name="Eichinger L."/>
            <person name="Gallinger C."/>
            <person name="Pawlowski J."/>
            <person name="Sierra R."/>
            <person name="Euteneuer U."/>
            <person name="Pillet L."/>
            <person name="Moustafa A."/>
            <person name="Platzer M."/>
            <person name="Groth M."/>
            <person name="Szafranski K."/>
            <person name="Schliwa M."/>
        </authorList>
    </citation>
    <scope>NUCLEOTIDE SEQUENCE [LARGE SCALE GENOMIC DNA]</scope>
</reference>
<name>X6N5S0_RETFI</name>
<dbReference type="EMBL" id="ASPP01011707">
    <property type="protein sequence ID" value="ETO21351.1"/>
    <property type="molecule type" value="Genomic_DNA"/>
</dbReference>
<feature type="non-terminal residue" evidence="1">
    <location>
        <position position="1"/>
    </location>
</feature>
<evidence type="ECO:0000313" key="1">
    <source>
        <dbReference type="EMBL" id="ETO21351.1"/>
    </source>
</evidence>
<evidence type="ECO:0000313" key="2">
    <source>
        <dbReference type="Proteomes" id="UP000023152"/>
    </source>
</evidence>
<comment type="caution">
    <text evidence="1">The sequence shown here is derived from an EMBL/GenBank/DDBJ whole genome shotgun (WGS) entry which is preliminary data.</text>
</comment>
<dbReference type="Proteomes" id="UP000023152">
    <property type="component" value="Unassembled WGS sequence"/>
</dbReference>
<proteinExistence type="predicted"/>
<gene>
    <name evidence="1" type="ORF">RFI_15853</name>
</gene>
<protein>
    <submittedName>
        <fullName evidence="1">Uncharacterized protein</fullName>
    </submittedName>
</protein>